<dbReference type="SMART" id="SM00859">
    <property type="entry name" value="Semialdhyde_dh"/>
    <property type="match status" value="1"/>
</dbReference>
<keyword evidence="2 5" id="KW-0028">Amino-acid biosynthesis</keyword>
<dbReference type="Gene3D" id="3.30.360.10">
    <property type="entry name" value="Dihydrodipicolinate Reductase, domain 2"/>
    <property type="match status" value="1"/>
</dbReference>
<evidence type="ECO:0000256" key="5">
    <source>
        <dbReference type="HAMAP-Rule" id="MF_00150"/>
    </source>
</evidence>
<evidence type="ECO:0000256" key="6">
    <source>
        <dbReference type="PROSITE-ProRule" id="PRU10010"/>
    </source>
</evidence>
<keyword evidence="9" id="KW-1185">Reference proteome</keyword>
<keyword evidence="1 5" id="KW-0055">Arginine biosynthesis</keyword>
<evidence type="ECO:0000259" key="7">
    <source>
        <dbReference type="SMART" id="SM00859"/>
    </source>
</evidence>
<comment type="subcellular location">
    <subcellularLocation>
        <location evidence="5">Cytoplasm</location>
    </subcellularLocation>
</comment>
<evidence type="ECO:0000256" key="3">
    <source>
        <dbReference type="ARBA" id="ARBA00022857"/>
    </source>
</evidence>
<feature type="domain" description="Semialdehyde dehydrogenase NAD-binding" evidence="7">
    <location>
        <begin position="2"/>
        <end position="141"/>
    </location>
</feature>
<dbReference type="CDD" id="cd23934">
    <property type="entry name" value="AGPR_1_C"/>
    <property type="match status" value="1"/>
</dbReference>
<dbReference type="InterPro" id="IPR000534">
    <property type="entry name" value="Semialdehyde_DH_NAD-bd"/>
</dbReference>
<dbReference type="Gene3D" id="3.40.50.720">
    <property type="entry name" value="NAD(P)-binding Rossmann-like Domain"/>
    <property type="match status" value="1"/>
</dbReference>
<comment type="pathway">
    <text evidence="5">Amino-acid biosynthesis; L-arginine biosynthesis; N(2)-acetyl-L-ornithine from L-glutamate: step 3/4.</text>
</comment>
<organism evidence="8 9">
    <name type="scientific">Metabacillus fastidiosus</name>
    <dbReference type="NCBI Taxonomy" id="1458"/>
    <lineage>
        <taxon>Bacteria</taxon>
        <taxon>Bacillati</taxon>
        <taxon>Bacillota</taxon>
        <taxon>Bacilli</taxon>
        <taxon>Bacillales</taxon>
        <taxon>Bacillaceae</taxon>
        <taxon>Metabacillus</taxon>
    </lineage>
</organism>
<evidence type="ECO:0000256" key="4">
    <source>
        <dbReference type="ARBA" id="ARBA00023002"/>
    </source>
</evidence>
<dbReference type="GeneID" id="301139274"/>
<dbReference type="Pfam" id="PF22698">
    <property type="entry name" value="Semialdhyde_dhC_1"/>
    <property type="match status" value="1"/>
</dbReference>
<keyword evidence="4 5" id="KW-0560">Oxidoreductase</keyword>
<dbReference type="PANTHER" id="PTHR32338:SF10">
    <property type="entry name" value="N-ACETYL-GAMMA-GLUTAMYL-PHOSPHATE REDUCTASE, CHLOROPLASTIC-RELATED"/>
    <property type="match status" value="1"/>
</dbReference>
<dbReference type="EMBL" id="JARTFS010000013">
    <property type="protein sequence ID" value="MED4403164.1"/>
    <property type="molecule type" value="Genomic_DNA"/>
</dbReference>
<dbReference type="InterPro" id="IPR000706">
    <property type="entry name" value="AGPR_type-1"/>
</dbReference>
<evidence type="ECO:0000313" key="8">
    <source>
        <dbReference type="EMBL" id="MED4403164.1"/>
    </source>
</evidence>
<dbReference type="PANTHER" id="PTHR32338">
    <property type="entry name" value="N-ACETYL-GAMMA-GLUTAMYL-PHOSPHATE REDUCTASE, CHLOROPLASTIC-RELATED-RELATED"/>
    <property type="match status" value="1"/>
</dbReference>
<dbReference type="RefSeq" id="WP_066224575.1">
    <property type="nucleotide sequence ID" value="NZ_JARTFQ010000004.1"/>
</dbReference>
<dbReference type="PROSITE" id="PS01224">
    <property type="entry name" value="ARGC"/>
    <property type="match status" value="1"/>
</dbReference>
<accession>A0ABU6P3S9</accession>
<dbReference type="CDD" id="cd17895">
    <property type="entry name" value="AGPR_1_N"/>
    <property type="match status" value="1"/>
</dbReference>
<dbReference type="Proteomes" id="UP001342826">
    <property type="component" value="Unassembled WGS sequence"/>
</dbReference>
<sequence>MKVGIIGATGYGGAELYRILLNHPKVENCILYSSSEANTLYTDSFPHLSEISNHVLQGIDIEEIKKNIDVLFLATPAGVSAEITPKLINSNVKIIDLSGDLRIKNRADYEKWYKREAVEQPVLDEAIYGLPELNREEIKKAKLIANPGCFPTATILGLAPIVQGNIIKESSIIVDAKSGVSGAGRGSSRATSYSEINENMKIYKVHEHQHVPEIEQALKRLNESVEAISFSTHLIPMTRGIMSTIYADLKRDITDEELHEFYKQFYKESPFVRVRPLNQYPATKEVYGSNFCDIAVKVDERTKRVTIVSVIDNLMKGAAGQAVQNFNIINGFEENTGLYLAPLFP</sequence>
<comment type="catalytic activity">
    <reaction evidence="5">
        <text>N-acetyl-L-glutamate 5-semialdehyde + phosphate + NADP(+) = N-acetyl-L-glutamyl 5-phosphate + NADPH + H(+)</text>
        <dbReference type="Rhea" id="RHEA:21588"/>
        <dbReference type="ChEBI" id="CHEBI:15378"/>
        <dbReference type="ChEBI" id="CHEBI:29123"/>
        <dbReference type="ChEBI" id="CHEBI:43474"/>
        <dbReference type="ChEBI" id="CHEBI:57783"/>
        <dbReference type="ChEBI" id="CHEBI:57936"/>
        <dbReference type="ChEBI" id="CHEBI:58349"/>
        <dbReference type="EC" id="1.2.1.38"/>
    </reaction>
</comment>
<gene>
    <name evidence="5 8" type="primary">argC</name>
    <name evidence="8" type="ORF">P9271_17790</name>
</gene>
<evidence type="ECO:0000256" key="1">
    <source>
        <dbReference type="ARBA" id="ARBA00022571"/>
    </source>
</evidence>
<protein>
    <recommendedName>
        <fullName evidence="5">N-acetyl-gamma-glutamyl-phosphate reductase</fullName>
        <shortName evidence="5">AGPR</shortName>
        <ecNumber evidence="5">1.2.1.38</ecNumber>
    </recommendedName>
    <alternativeName>
        <fullName evidence="5">N-acetyl-glutamate semialdehyde dehydrogenase</fullName>
        <shortName evidence="5">NAGSA dehydrogenase</shortName>
    </alternativeName>
</protein>
<dbReference type="InterPro" id="IPR023013">
    <property type="entry name" value="AGPR_AS"/>
</dbReference>
<feature type="active site" evidence="5 6">
    <location>
        <position position="149"/>
    </location>
</feature>
<reference evidence="8 9" key="1">
    <citation type="submission" date="2023-03" db="EMBL/GenBank/DDBJ databases">
        <title>Bacillus Genome Sequencing.</title>
        <authorList>
            <person name="Dunlap C."/>
        </authorList>
    </citation>
    <scope>NUCLEOTIDE SEQUENCE [LARGE SCALE GENOMIC DNA]</scope>
    <source>
        <strain evidence="8 9">NRS-1717</strain>
    </source>
</reference>
<dbReference type="GO" id="GO:0003942">
    <property type="term" value="F:N-acetyl-gamma-glutamyl-phosphate reductase activity"/>
    <property type="evidence" value="ECO:0007669"/>
    <property type="project" value="UniProtKB-EC"/>
</dbReference>
<keyword evidence="5" id="KW-0963">Cytoplasm</keyword>
<dbReference type="EC" id="1.2.1.38" evidence="5"/>
<dbReference type="NCBIfam" id="TIGR01850">
    <property type="entry name" value="argC"/>
    <property type="match status" value="1"/>
</dbReference>
<dbReference type="Pfam" id="PF01118">
    <property type="entry name" value="Semialdhyde_dh"/>
    <property type="match status" value="1"/>
</dbReference>
<evidence type="ECO:0000256" key="2">
    <source>
        <dbReference type="ARBA" id="ARBA00022605"/>
    </source>
</evidence>
<comment type="similarity">
    <text evidence="5">Belongs to the NAGSA dehydrogenase family. Type 1 subfamily.</text>
</comment>
<proteinExistence type="inferred from homology"/>
<evidence type="ECO:0000313" key="9">
    <source>
        <dbReference type="Proteomes" id="UP001342826"/>
    </source>
</evidence>
<dbReference type="SUPFAM" id="SSF51735">
    <property type="entry name" value="NAD(P)-binding Rossmann-fold domains"/>
    <property type="match status" value="1"/>
</dbReference>
<dbReference type="HAMAP" id="MF_00150">
    <property type="entry name" value="ArgC_type1"/>
    <property type="match status" value="1"/>
</dbReference>
<dbReference type="InterPro" id="IPR050085">
    <property type="entry name" value="AGPR"/>
</dbReference>
<comment type="function">
    <text evidence="5">Catalyzes the NADPH-dependent reduction of N-acetyl-5-glutamyl phosphate to yield N-acetyl-L-glutamate 5-semialdehyde.</text>
</comment>
<keyword evidence="3 5" id="KW-0521">NADP</keyword>
<comment type="caution">
    <text evidence="8">The sequence shown here is derived from an EMBL/GenBank/DDBJ whole genome shotgun (WGS) entry which is preliminary data.</text>
</comment>
<dbReference type="InterPro" id="IPR058924">
    <property type="entry name" value="AGPR_dimerisation_dom"/>
</dbReference>
<name>A0ABU6P3S9_9BACI</name>
<dbReference type="InterPro" id="IPR036291">
    <property type="entry name" value="NAD(P)-bd_dom_sf"/>
</dbReference>
<dbReference type="SUPFAM" id="SSF55347">
    <property type="entry name" value="Glyceraldehyde-3-phosphate dehydrogenase-like, C-terminal domain"/>
    <property type="match status" value="1"/>
</dbReference>